<dbReference type="EMBL" id="PZPL01000001">
    <property type="protein sequence ID" value="PTL74133.1"/>
    <property type="molecule type" value="Genomic_DNA"/>
</dbReference>
<evidence type="ECO:0000256" key="2">
    <source>
        <dbReference type="ARBA" id="ARBA00023015"/>
    </source>
</evidence>
<reference evidence="6 7" key="1">
    <citation type="submission" date="2018-03" db="EMBL/GenBank/DDBJ databases">
        <title>Bacteriophage NCPPB3778 and a type I-E CRISPR drive the evolution of the US Biological Select Agent, Rathayibacter toxicus.</title>
        <authorList>
            <person name="Davis E.W.II."/>
            <person name="Tabima J.F."/>
            <person name="Weisberg A.J."/>
            <person name="Dantas Lopes L."/>
            <person name="Wiseman M.S."/>
            <person name="Wiseman M.S."/>
            <person name="Pupko T."/>
            <person name="Belcher M.S."/>
            <person name="Sechler A.J."/>
            <person name="Tancos M.A."/>
            <person name="Schroeder B.K."/>
            <person name="Murray T.D."/>
            <person name="Luster D.G."/>
            <person name="Schneider W.L."/>
            <person name="Rogers E."/>
            <person name="Andreote F.D."/>
            <person name="Grunwald N.J."/>
            <person name="Putnam M.L."/>
            <person name="Chang J.H."/>
        </authorList>
    </citation>
    <scope>NUCLEOTIDE SEQUENCE [LARGE SCALE GENOMIC DNA]</scope>
    <source>
        <strain evidence="6 7">DSM 15933</strain>
    </source>
</reference>
<comment type="similarity">
    <text evidence="1">Belongs to the LysR transcriptional regulatory family.</text>
</comment>
<dbReference type="Pfam" id="PF00126">
    <property type="entry name" value="HTH_1"/>
    <property type="match status" value="1"/>
</dbReference>
<gene>
    <name evidence="6" type="ORF">C1I63_15670</name>
</gene>
<dbReference type="AlphaFoldDB" id="A0A2T4UX85"/>
<dbReference type="SUPFAM" id="SSF46785">
    <property type="entry name" value="Winged helix' DNA-binding domain"/>
    <property type="match status" value="1"/>
</dbReference>
<dbReference type="InterPro" id="IPR050176">
    <property type="entry name" value="LTTR"/>
</dbReference>
<organism evidence="6 7">
    <name type="scientific">Rathayibacter caricis DSM 15933</name>
    <dbReference type="NCBI Taxonomy" id="1328867"/>
    <lineage>
        <taxon>Bacteria</taxon>
        <taxon>Bacillati</taxon>
        <taxon>Actinomycetota</taxon>
        <taxon>Actinomycetes</taxon>
        <taxon>Micrococcales</taxon>
        <taxon>Microbacteriaceae</taxon>
        <taxon>Rathayibacter</taxon>
    </lineage>
</organism>
<dbReference type="InterPro" id="IPR005119">
    <property type="entry name" value="LysR_subst-bd"/>
</dbReference>
<dbReference type="SUPFAM" id="SSF53850">
    <property type="entry name" value="Periplasmic binding protein-like II"/>
    <property type="match status" value="1"/>
</dbReference>
<dbReference type="InterPro" id="IPR036390">
    <property type="entry name" value="WH_DNA-bd_sf"/>
</dbReference>
<dbReference type="Gene3D" id="3.40.190.10">
    <property type="entry name" value="Periplasmic binding protein-like II"/>
    <property type="match status" value="2"/>
</dbReference>
<dbReference type="Pfam" id="PF03466">
    <property type="entry name" value="LysR_substrate"/>
    <property type="match status" value="1"/>
</dbReference>
<evidence type="ECO:0000256" key="3">
    <source>
        <dbReference type="ARBA" id="ARBA00023125"/>
    </source>
</evidence>
<feature type="domain" description="HTH lysR-type" evidence="5">
    <location>
        <begin position="5"/>
        <end position="62"/>
    </location>
</feature>
<dbReference type="PANTHER" id="PTHR30579">
    <property type="entry name" value="TRANSCRIPTIONAL REGULATOR"/>
    <property type="match status" value="1"/>
</dbReference>
<dbReference type="GO" id="GO:0003700">
    <property type="term" value="F:DNA-binding transcription factor activity"/>
    <property type="evidence" value="ECO:0007669"/>
    <property type="project" value="InterPro"/>
</dbReference>
<comment type="caution">
    <text evidence="6">The sequence shown here is derived from an EMBL/GenBank/DDBJ whole genome shotgun (WGS) entry which is preliminary data.</text>
</comment>
<name>A0A2T4UX85_9MICO</name>
<dbReference type="InterPro" id="IPR036388">
    <property type="entry name" value="WH-like_DNA-bd_sf"/>
</dbReference>
<dbReference type="Proteomes" id="UP000241085">
    <property type="component" value="Unassembled WGS sequence"/>
</dbReference>
<dbReference type="PROSITE" id="PS50931">
    <property type="entry name" value="HTH_LYSR"/>
    <property type="match status" value="1"/>
</dbReference>
<evidence type="ECO:0000313" key="6">
    <source>
        <dbReference type="EMBL" id="PTL74133.1"/>
    </source>
</evidence>
<dbReference type="FunFam" id="1.10.10.10:FF:000001">
    <property type="entry name" value="LysR family transcriptional regulator"/>
    <property type="match status" value="1"/>
</dbReference>
<dbReference type="PANTHER" id="PTHR30579:SF7">
    <property type="entry name" value="HTH-TYPE TRANSCRIPTIONAL REGULATOR LRHA-RELATED"/>
    <property type="match status" value="1"/>
</dbReference>
<evidence type="ECO:0000256" key="1">
    <source>
        <dbReference type="ARBA" id="ARBA00009437"/>
    </source>
</evidence>
<evidence type="ECO:0000256" key="4">
    <source>
        <dbReference type="ARBA" id="ARBA00023163"/>
    </source>
</evidence>
<dbReference type="RefSeq" id="WP_107575364.1">
    <property type="nucleotide sequence ID" value="NZ_PZPL01000001.1"/>
</dbReference>
<proteinExistence type="inferred from homology"/>
<evidence type="ECO:0000259" key="5">
    <source>
        <dbReference type="PROSITE" id="PS50931"/>
    </source>
</evidence>
<keyword evidence="3" id="KW-0238">DNA-binding</keyword>
<dbReference type="InterPro" id="IPR000847">
    <property type="entry name" value="LysR_HTH_N"/>
</dbReference>
<keyword evidence="4" id="KW-0804">Transcription</keyword>
<dbReference type="GO" id="GO:0003677">
    <property type="term" value="F:DNA binding"/>
    <property type="evidence" value="ECO:0007669"/>
    <property type="project" value="UniProtKB-KW"/>
</dbReference>
<sequence length="297" mass="31413">MPETLDIVHLRTLVAIADCGGFGRAAVALHISQPTVSQHVRTLERRLERTFIEKAGRKARFTPAGERLLVQARRILAVHDDALETLDAATENPLALGLTEPAAEQLLPSLLGTLRRAFDDRPVSFTLDRSTQLAGAVARGVVDLALILGVGGDLPGRQVATLPLDWYAAPGWEAPEGVPLPLVAYSEPCGMRRRALQQLGAFGHEVHVVAESAGLEGVIAAARAGIGVAALPTAHTGTLAEGLEVRRDLPALGSVNLRLVSRRGLAPDIEETALAALAEVFGAVRSRPTPVPAEARK</sequence>
<accession>A0A2T4UX85</accession>
<keyword evidence="2" id="KW-0805">Transcription regulation</keyword>
<evidence type="ECO:0000313" key="7">
    <source>
        <dbReference type="Proteomes" id="UP000241085"/>
    </source>
</evidence>
<keyword evidence="7" id="KW-1185">Reference proteome</keyword>
<dbReference type="Gene3D" id="1.10.10.10">
    <property type="entry name" value="Winged helix-like DNA-binding domain superfamily/Winged helix DNA-binding domain"/>
    <property type="match status" value="1"/>
</dbReference>
<protein>
    <submittedName>
        <fullName evidence="6">LysR family transcriptional regulator</fullName>
    </submittedName>
</protein>